<evidence type="ECO:0000256" key="1">
    <source>
        <dbReference type="SAM" id="MobiDB-lite"/>
    </source>
</evidence>
<feature type="compositionally biased region" description="Basic and acidic residues" evidence="1">
    <location>
        <begin position="1"/>
        <end position="18"/>
    </location>
</feature>
<reference evidence="2 3" key="1">
    <citation type="submission" date="2020-08" db="EMBL/GenBank/DDBJ databases">
        <title>Sequencing the genomes of 1000 actinobacteria strains.</title>
        <authorList>
            <person name="Klenk H.-P."/>
        </authorList>
    </citation>
    <scope>NUCLEOTIDE SEQUENCE [LARGE SCALE GENOMIC DNA]</scope>
    <source>
        <strain evidence="2 3">DSM 40129</strain>
    </source>
</reference>
<feature type="region of interest" description="Disordered" evidence="1">
    <location>
        <begin position="1"/>
        <end position="28"/>
    </location>
</feature>
<dbReference type="Proteomes" id="UP000579531">
    <property type="component" value="Unassembled WGS sequence"/>
</dbReference>
<evidence type="ECO:0000313" key="2">
    <source>
        <dbReference type="EMBL" id="MBB5814381.1"/>
    </source>
</evidence>
<dbReference type="EMBL" id="JACHLX010000001">
    <property type="protein sequence ID" value="MBB5814381.1"/>
    <property type="molecule type" value="Genomic_DNA"/>
</dbReference>
<organism evidence="2 3">
    <name type="scientific">Streptomyces collinus</name>
    <dbReference type="NCBI Taxonomy" id="42684"/>
    <lineage>
        <taxon>Bacteria</taxon>
        <taxon>Bacillati</taxon>
        <taxon>Actinomycetota</taxon>
        <taxon>Actinomycetes</taxon>
        <taxon>Kitasatosporales</taxon>
        <taxon>Streptomycetaceae</taxon>
        <taxon>Streptomyces</taxon>
    </lineage>
</organism>
<proteinExistence type="predicted"/>
<comment type="caution">
    <text evidence="2">The sequence shown here is derived from an EMBL/GenBank/DDBJ whole genome shotgun (WGS) entry which is preliminary data.</text>
</comment>
<name>A0AA89Q4U0_STRCU</name>
<sequence length="47" mass="4991">MCRTGQHPDPHEADHEETSSSAANAALLEDSAEELCESTPCGYLSTV</sequence>
<protein>
    <submittedName>
        <fullName evidence="2">Uncharacterized protein</fullName>
    </submittedName>
</protein>
<gene>
    <name evidence="2" type="ORF">HNR72_005409</name>
</gene>
<evidence type="ECO:0000313" key="3">
    <source>
        <dbReference type="Proteomes" id="UP000579531"/>
    </source>
</evidence>
<keyword evidence="3" id="KW-1185">Reference proteome</keyword>
<accession>A0AA89Q4U0</accession>
<dbReference type="AlphaFoldDB" id="A0AA89Q4U0"/>
<dbReference type="GeneID" id="93841839"/>
<dbReference type="RefSeq" id="WP_374050183.1">
    <property type="nucleotide sequence ID" value="NZ_BAABFE010000003.1"/>
</dbReference>